<dbReference type="Proteomes" id="UP000026960">
    <property type="component" value="Chromosome 9"/>
</dbReference>
<keyword evidence="2" id="KW-1185">Reference proteome</keyword>
<proteinExistence type="predicted"/>
<organism evidence="1">
    <name type="scientific">Oryza barthii</name>
    <dbReference type="NCBI Taxonomy" id="65489"/>
    <lineage>
        <taxon>Eukaryota</taxon>
        <taxon>Viridiplantae</taxon>
        <taxon>Streptophyta</taxon>
        <taxon>Embryophyta</taxon>
        <taxon>Tracheophyta</taxon>
        <taxon>Spermatophyta</taxon>
        <taxon>Magnoliopsida</taxon>
        <taxon>Liliopsida</taxon>
        <taxon>Poales</taxon>
        <taxon>Poaceae</taxon>
        <taxon>BOP clade</taxon>
        <taxon>Oryzoideae</taxon>
        <taxon>Oryzeae</taxon>
        <taxon>Oryzinae</taxon>
        <taxon>Oryza</taxon>
    </lineage>
</organism>
<dbReference type="Gramene" id="OBART09G14760.1">
    <property type="protein sequence ID" value="OBART09G14760.1"/>
    <property type="gene ID" value="OBART09G14760"/>
</dbReference>
<accession>A0A0D3H8C6</accession>
<protein>
    <submittedName>
        <fullName evidence="1">Uncharacterized protein</fullName>
    </submittedName>
</protein>
<sequence length="68" mass="7551">MIRFDSREEGSTAISSLSFAVAFASRRAAHNPIRCCPRLVSRIRIGADSLPIGTGRYEFSLGFRWADC</sequence>
<evidence type="ECO:0000313" key="1">
    <source>
        <dbReference type="EnsemblPlants" id="OBART09G14760.1"/>
    </source>
</evidence>
<evidence type="ECO:0000313" key="2">
    <source>
        <dbReference type="Proteomes" id="UP000026960"/>
    </source>
</evidence>
<dbReference type="PaxDb" id="65489-OBART09G14760.1"/>
<dbReference type="EnsemblPlants" id="OBART09G14760.1">
    <property type="protein sequence ID" value="OBART09G14760.1"/>
    <property type="gene ID" value="OBART09G14760"/>
</dbReference>
<dbReference type="AlphaFoldDB" id="A0A0D3H8C6"/>
<dbReference type="HOGENOM" id="CLU_2797977_0_0_1"/>
<name>A0A0D3H8C6_9ORYZ</name>
<reference evidence="1" key="2">
    <citation type="submission" date="2015-03" db="UniProtKB">
        <authorList>
            <consortium name="EnsemblPlants"/>
        </authorList>
    </citation>
    <scope>IDENTIFICATION</scope>
</reference>
<reference evidence="1" key="1">
    <citation type="journal article" date="2009" name="Rice">
        <title>De Novo Next Generation Sequencing of Plant Genomes.</title>
        <authorList>
            <person name="Rounsley S."/>
            <person name="Marri P.R."/>
            <person name="Yu Y."/>
            <person name="He R."/>
            <person name="Sisneros N."/>
            <person name="Goicoechea J.L."/>
            <person name="Lee S.J."/>
            <person name="Angelova A."/>
            <person name="Kudrna D."/>
            <person name="Luo M."/>
            <person name="Affourtit J."/>
            <person name="Desany B."/>
            <person name="Knight J."/>
            <person name="Niazi F."/>
            <person name="Egholm M."/>
            <person name="Wing R.A."/>
        </authorList>
    </citation>
    <scope>NUCLEOTIDE SEQUENCE [LARGE SCALE GENOMIC DNA]</scope>
    <source>
        <strain evidence="1">cv. IRGC 105608</strain>
    </source>
</reference>